<dbReference type="EnsemblPlants" id="AES60188">
    <property type="protein sequence ID" value="AES60188"/>
    <property type="gene ID" value="MTR_1g041870"/>
</dbReference>
<accession>G7I3P5</accession>
<organism evidence="1 3">
    <name type="scientific">Medicago truncatula</name>
    <name type="common">Barrel medic</name>
    <name type="synonym">Medicago tribuloides</name>
    <dbReference type="NCBI Taxonomy" id="3880"/>
    <lineage>
        <taxon>Eukaryota</taxon>
        <taxon>Viridiplantae</taxon>
        <taxon>Streptophyta</taxon>
        <taxon>Embryophyta</taxon>
        <taxon>Tracheophyta</taxon>
        <taxon>Spermatophyta</taxon>
        <taxon>Magnoliopsida</taxon>
        <taxon>eudicotyledons</taxon>
        <taxon>Gunneridae</taxon>
        <taxon>Pentapetalae</taxon>
        <taxon>rosids</taxon>
        <taxon>fabids</taxon>
        <taxon>Fabales</taxon>
        <taxon>Fabaceae</taxon>
        <taxon>Papilionoideae</taxon>
        <taxon>50 kb inversion clade</taxon>
        <taxon>NPAAA clade</taxon>
        <taxon>Hologalegina</taxon>
        <taxon>IRL clade</taxon>
        <taxon>Trifolieae</taxon>
        <taxon>Medicago</taxon>
    </lineage>
</organism>
<reference evidence="2" key="3">
    <citation type="submission" date="2015-04" db="UniProtKB">
        <authorList>
            <consortium name="EnsemblPlants"/>
        </authorList>
    </citation>
    <scope>IDENTIFICATION</scope>
    <source>
        <strain evidence="2">cv. Jemalong A17</strain>
    </source>
</reference>
<evidence type="ECO:0000313" key="1">
    <source>
        <dbReference type="EMBL" id="AES60188.1"/>
    </source>
</evidence>
<dbReference type="PaxDb" id="3880-AES60188"/>
<dbReference type="HOGENOM" id="CLU_1206364_0_0_1"/>
<dbReference type="Proteomes" id="UP000002051">
    <property type="component" value="Unassembled WGS sequence"/>
</dbReference>
<proteinExistence type="predicted"/>
<protein>
    <submittedName>
        <fullName evidence="1 2">Uncharacterized protein</fullName>
    </submittedName>
</protein>
<evidence type="ECO:0000313" key="2">
    <source>
        <dbReference type="EnsemblPlants" id="AES60188"/>
    </source>
</evidence>
<reference evidence="1 3" key="2">
    <citation type="journal article" date="2014" name="BMC Genomics">
        <title>An improved genome release (version Mt4.0) for the model legume Medicago truncatula.</title>
        <authorList>
            <person name="Tang H."/>
            <person name="Krishnakumar V."/>
            <person name="Bidwell S."/>
            <person name="Rosen B."/>
            <person name="Chan A."/>
            <person name="Zhou S."/>
            <person name="Gentzbittel L."/>
            <person name="Childs K.L."/>
            <person name="Yandell M."/>
            <person name="Gundlach H."/>
            <person name="Mayer K.F."/>
            <person name="Schwartz D.C."/>
            <person name="Town C.D."/>
        </authorList>
    </citation>
    <scope>GENOME REANNOTATION</scope>
    <source>
        <strain evidence="2 3">cv. Jemalong A17</strain>
    </source>
</reference>
<dbReference type="AlphaFoldDB" id="G7I3P5"/>
<sequence length="184" mass="21601">MEQMNHEIEPGFVKGNLANLSALWYLVNPLLTHGWTEFKDFNDLPENVEIVFGYYENNMFSVYMFKTIYTHDDLPTWHSRCTIINRTAYFDSLLTEDDFLSPMKQYDFVDVKLCVDNGNEEKFKVYFLNDAKLTTQFGIMWDQFCKNSNFRIDQTICFKLMISDKEKCHVYKVNPPATSSIASA</sequence>
<gene>
    <name evidence="1" type="ordered locus">MTR_1g041870</name>
</gene>
<reference evidence="1 3" key="1">
    <citation type="journal article" date="2011" name="Nature">
        <title>The Medicago genome provides insight into the evolution of rhizobial symbioses.</title>
        <authorList>
            <person name="Young N.D."/>
            <person name="Debelle F."/>
            <person name="Oldroyd G.E."/>
            <person name="Geurts R."/>
            <person name="Cannon S.B."/>
            <person name="Udvardi M.K."/>
            <person name="Benedito V.A."/>
            <person name="Mayer K.F."/>
            <person name="Gouzy J."/>
            <person name="Schoof H."/>
            <person name="Van de Peer Y."/>
            <person name="Proost S."/>
            <person name="Cook D.R."/>
            <person name="Meyers B.C."/>
            <person name="Spannagl M."/>
            <person name="Cheung F."/>
            <person name="De Mita S."/>
            <person name="Krishnakumar V."/>
            <person name="Gundlach H."/>
            <person name="Zhou S."/>
            <person name="Mudge J."/>
            <person name="Bharti A.K."/>
            <person name="Murray J.D."/>
            <person name="Naoumkina M.A."/>
            <person name="Rosen B."/>
            <person name="Silverstein K.A."/>
            <person name="Tang H."/>
            <person name="Rombauts S."/>
            <person name="Zhao P.X."/>
            <person name="Zhou P."/>
            <person name="Barbe V."/>
            <person name="Bardou P."/>
            <person name="Bechner M."/>
            <person name="Bellec A."/>
            <person name="Berger A."/>
            <person name="Berges H."/>
            <person name="Bidwell S."/>
            <person name="Bisseling T."/>
            <person name="Choisne N."/>
            <person name="Couloux A."/>
            <person name="Denny R."/>
            <person name="Deshpande S."/>
            <person name="Dai X."/>
            <person name="Doyle J.J."/>
            <person name="Dudez A.M."/>
            <person name="Farmer A.D."/>
            <person name="Fouteau S."/>
            <person name="Franken C."/>
            <person name="Gibelin C."/>
            <person name="Gish J."/>
            <person name="Goldstein S."/>
            <person name="Gonzalez A.J."/>
            <person name="Green P.J."/>
            <person name="Hallab A."/>
            <person name="Hartog M."/>
            <person name="Hua A."/>
            <person name="Humphray S.J."/>
            <person name="Jeong D.H."/>
            <person name="Jing Y."/>
            <person name="Jocker A."/>
            <person name="Kenton S.M."/>
            <person name="Kim D.J."/>
            <person name="Klee K."/>
            <person name="Lai H."/>
            <person name="Lang C."/>
            <person name="Lin S."/>
            <person name="Macmil S.L."/>
            <person name="Magdelenat G."/>
            <person name="Matthews L."/>
            <person name="McCorrison J."/>
            <person name="Monaghan E.L."/>
            <person name="Mun J.H."/>
            <person name="Najar F.Z."/>
            <person name="Nicholson C."/>
            <person name="Noirot C."/>
            <person name="O'Bleness M."/>
            <person name="Paule C.R."/>
            <person name="Poulain J."/>
            <person name="Prion F."/>
            <person name="Qin B."/>
            <person name="Qu C."/>
            <person name="Retzel E.F."/>
            <person name="Riddle C."/>
            <person name="Sallet E."/>
            <person name="Samain S."/>
            <person name="Samson N."/>
            <person name="Sanders I."/>
            <person name="Saurat O."/>
            <person name="Scarpelli C."/>
            <person name="Schiex T."/>
            <person name="Segurens B."/>
            <person name="Severin A.J."/>
            <person name="Sherrier D.J."/>
            <person name="Shi R."/>
            <person name="Sims S."/>
            <person name="Singer S.R."/>
            <person name="Sinharoy S."/>
            <person name="Sterck L."/>
            <person name="Viollet A."/>
            <person name="Wang B.B."/>
            <person name="Wang K."/>
            <person name="Wang M."/>
            <person name="Wang X."/>
            <person name="Warfsmann J."/>
            <person name="Weissenbach J."/>
            <person name="White D.D."/>
            <person name="White J.D."/>
            <person name="Wiley G.B."/>
            <person name="Wincker P."/>
            <person name="Xing Y."/>
            <person name="Yang L."/>
            <person name="Yao Z."/>
            <person name="Ying F."/>
            <person name="Zhai J."/>
            <person name="Zhou L."/>
            <person name="Zuber A."/>
            <person name="Denarie J."/>
            <person name="Dixon R.A."/>
            <person name="May G.D."/>
            <person name="Schwartz D.C."/>
            <person name="Rogers J."/>
            <person name="Quetier F."/>
            <person name="Town C.D."/>
            <person name="Roe B.A."/>
        </authorList>
    </citation>
    <scope>NUCLEOTIDE SEQUENCE [LARGE SCALE GENOMIC DNA]</scope>
    <source>
        <strain evidence="1">A17</strain>
        <strain evidence="2 3">cv. Jemalong A17</strain>
    </source>
</reference>
<evidence type="ECO:0000313" key="3">
    <source>
        <dbReference type="Proteomes" id="UP000002051"/>
    </source>
</evidence>
<keyword evidence="3" id="KW-1185">Reference proteome</keyword>
<dbReference type="EMBL" id="CM001217">
    <property type="protein sequence ID" value="AES60188.1"/>
    <property type="molecule type" value="Genomic_DNA"/>
</dbReference>
<name>G7I3P5_MEDTR</name>